<evidence type="ECO:0000313" key="1">
    <source>
        <dbReference type="EMBL" id="MEE3715584.1"/>
    </source>
</evidence>
<reference evidence="1" key="1">
    <citation type="submission" date="2024-01" db="EMBL/GenBank/DDBJ databases">
        <title>Bank of Algae and Cyanobacteria of the Azores (BACA) strain genomes.</title>
        <authorList>
            <person name="Luz R."/>
            <person name="Cordeiro R."/>
            <person name="Fonseca A."/>
            <person name="Goncalves V."/>
        </authorList>
    </citation>
    <scope>NUCLEOTIDE SEQUENCE</scope>
    <source>
        <strain evidence="1">BACA0141</strain>
    </source>
</reference>
<sequence length="95" mass="10994">MADLKDQRHPQYMGDRQIVTDLLGTTQPSDRNLADLARLCIRYRGFQGARDIQADLLKVLAQWHLTEEQLYAKTREIHTTAKVFATHNDGRDDWA</sequence>
<evidence type="ECO:0000313" key="2">
    <source>
        <dbReference type="Proteomes" id="UP001333818"/>
    </source>
</evidence>
<name>A0AAW9PP39_9CYAN</name>
<dbReference type="AlphaFoldDB" id="A0AAW9PP39"/>
<dbReference type="InterPro" id="IPR021705">
    <property type="entry name" value="DUF3288"/>
</dbReference>
<keyword evidence="2" id="KW-1185">Reference proteome</keyword>
<comment type="caution">
    <text evidence="1">The sequence shown here is derived from an EMBL/GenBank/DDBJ whole genome shotgun (WGS) entry which is preliminary data.</text>
</comment>
<organism evidence="1 2">
    <name type="scientific">Tumidithrix elongata BACA0141</name>
    <dbReference type="NCBI Taxonomy" id="2716417"/>
    <lineage>
        <taxon>Bacteria</taxon>
        <taxon>Bacillati</taxon>
        <taxon>Cyanobacteriota</taxon>
        <taxon>Cyanophyceae</taxon>
        <taxon>Pseudanabaenales</taxon>
        <taxon>Pseudanabaenaceae</taxon>
        <taxon>Tumidithrix</taxon>
        <taxon>Tumidithrix elongata</taxon>
    </lineage>
</organism>
<dbReference type="RefSeq" id="WP_330482008.1">
    <property type="nucleotide sequence ID" value="NZ_JAZBJZ010000005.1"/>
</dbReference>
<accession>A0AAW9PP39</accession>
<dbReference type="Pfam" id="PF11691">
    <property type="entry name" value="DUF3288"/>
    <property type="match status" value="1"/>
</dbReference>
<proteinExistence type="predicted"/>
<dbReference type="EMBL" id="JAZBJZ010000005">
    <property type="protein sequence ID" value="MEE3715584.1"/>
    <property type="molecule type" value="Genomic_DNA"/>
</dbReference>
<protein>
    <submittedName>
        <fullName evidence="1">DUF3288 family protein</fullName>
    </submittedName>
</protein>
<gene>
    <name evidence="1" type="ORF">V2H45_02365</name>
</gene>
<dbReference type="Proteomes" id="UP001333818">
    <property type="component" value="Unassembled WGS sequence"/>
</dbReference>